<evidence type="ECO:0000313" key="1">
    <source>
        <dbReference type="EMBL" id="NHB95700.1"/>
    </source>
</evidence>
<evidence type="ECO:0000313" key="2">
    <source>
        <dbReference type="Proteomes" id="UP000547931"/>
    </source>
</evidence>
<reference evidence="1 2" key="1">
    <citation type="submission" date="2018-02" db="EMBL/GenBank/DDBJ databases">
        <authorList>
            <person name="Machado R.A."/>
        </authorList>
    </citation>
    <scope>NUCLEOTIDE SEQUENCE [LARGE SCALE GENOMIC DNA]</scope>
    <source>
        <strain evidence="1 2">DSM 23271</strain>
    </source>
</reference>
<proteinExistence type="predicted"/>
<organism evidence="1 2">
    <name type="scientific">Photorhabdus stackebrandtii</name>
    <dbReference type="NCBI Taxonomy" id="1123042"/>
    <lineage>
        <taxon>Bacteria</taxon>
        <taxon>Pseudomonadati</taxon>
        <taxon>Pseudomonadota</taxon>
        <taxon>Gammaproteobacteria</taxon>
        <taxon>Enterobacterales</taxon>
        <taxon>Morganellaceae</taxon>
        <taxon>Photorhabdus</taxon>
    </lineage>
</organism>
<dbReference type="EMBL" id="PUJV01000003">
    <property type="protein sequence ID" value="NHB95700.1"/>
    <property type="molecule type" value="Genomic_DNA"/>
</dbReference>
<gene>
    <name evidence="1" type="ORF">C5470_04415</name>
</gene>
<dbReference type="Proteomes" id="UP000547931">
    <property type="component" value="Unassembled WGS sequence"/>
</dbReference>
<sequence>MESICYKLSPLFTREMINGIIDETIEKVSTWRKLAVEVGVPDSLIKEVDSNITVKNESNCFKP</sequence>
<protein>
    <submittedName>
        <fullName evidence="1">Uncharacterized protein</fullName>
    </submittedName>
</protein>
<keyword evidence="2" id="KW-1185">Reference proteome</keyword>
<comment type="caution">
    <text evidence="1">The sequence shown here is derived from an EMBL/GenBank/DDBJ whole genome shotgun (WGS) entry which is preliminary data.</text>
</comment>
<name>A0A7X5QK44_9GAMM</name>
<accession>A0A7X5QK44</accession>
<dbReference type="AlphaFoldDB" id="A0A7X5QK44"/>